<dbReference type="PROSITE" id="PS00092">
    <property type="entry name" value="N6_MTASE"/>
    <property type="match status" value="1"/>
</dbReference>
<gene>
    <name evidence="3" type="ORF">SAMN04487849_101331</name>
</gene>
<dbReference type="InterPro" id="IPR002052">
    <property type="entry name" value="DNA_methylase_N6_adenine_CS"/>
</dbReference>
<comment type="caution">
    <text evidence="3">The sequence shown here is derived from an EMBL/GenBank/DDBJ whole genome shotgun (WGS) entry which is preliminary data.</text>
</comment>
<dbReference type="EMBL" id="FRCE01000001">
    <property type="protein sequence ID" value="SHL33746.1"/>
    <property type="molecule type" value="Genomic_DNA"/>
</dbReference>
<proteinExistence type="predicted"/>
<evidence type="ECO:0000259" key="2">
    <source>
        <dbReference type="Pfam" id="PF02384"/>
    </source>
</evidence>
<name>A0ABD7M5F1_MICLU</name>
<dbReference type="GO" id="GO:0032259">
    <property type="term" value="P:methylation"/>
    <property type="evidence" value="ECO:0007669"/>
    <property type="project" value="UniProtKB-KW"/>
</dbReference>
<dbReference type="AlphaFoldDB" id="A0ABD7M5F1"/>
<evidence type="ECO:0000313" key="4">
    <source>
        <dbReference type="Proteomes" id="UP000184253"/>
    </source>
</evidence>
<protein>
    <submittedName>
        <fullName evidence="3">Methyltransferase domain-containing protein</fullName>
    </submittedName>
</protein>
<organism evidence="3 4">
    <name type="scientific">Micrococcus luteus</name>
    <name type="common">Micrococcus lysodeikticus</name>
    <dbReference type="NCBI Taxonomy" id="1270"/>
    <lineage>
        <taxon>Bacteria</taxon>
        <taxon>Bacillati</taxon>
        <taxon>Actinomycetota</taxon>
        <taxon>Actinomycetes</taxon>
        <taxon>Micrococcales</taxon>
        <taxon>Micrococcaceae</taxon>
        <taxon>Micrococcus</taxon>
    </lineage>
</organism>
<dbReference type="SUPFAM" id="SSF53335">
    <property type="entry name" value="S-adenosyl-L-methionine-dependent methyltransferases"/>
    <property type="match status" value="1"/>
</dbReference>
<evidence type="ECO:0000256" key="1">
    <source>
        <dbReference type="ARBA" id="ARBA00022747"/>
    </source>
</evidence>
<dbReference type="GO" id="GO:0009307">
    <property type="term" value="P:DNA restriction-modification system"/>
    <property type="evidence" value="ECO:0007669"/>
    <property type="project" value="UniProtKB-KW"/>
</dbReference>
<evidence type="ECO:0000313" key="3">
    <source>
        <dbReference type="EMBL" id="SHL33746.1"/>
    </source>
</evidence>
<reference evidence="3 4" key="1">
    <citation type="submission" date="2016-11" db="EMBL/GenBank/DDBJ databases">
        <authorList>
            <person name="Varghese N."/>
            <person name="Submissions S."/>
        </authorList>
    </citation>
    <scope>NUCLEOTIDE SEQUENCE [LARGE SCALE GENOMIC DNA]</scope>
    <source>
        <strain evidence="3 4">VTM4R57</strain>
    </source>
</reference>
<dbReference type="GO" id="GO:0008168">
    <property type="term" value="F:methyltransferase activity"/>
    <property type="evidence" value="ECO:0007669"/>
    <property type="project" value="UniProtKB-KW"/>
</dbReference>
<keyword evidence="3" id="KW-0808">Transferase</keyword>
<keyword evidence="1" id="KW-0680">Restriction system</keyword>
<feature type="domain" description="DNA methylase adenine-specific" evidence="2">
    <location>
        <begin position="80"/>
        <end position="159"/>
    </location>
</feature>
<dbReference type="Proteomes" id="UP000184253">
    <property type="component" value="Unassembled WGS sequence"/>
</dbReference>
<dbReference type="InterPro" id="IPR029063">
    <property type="entry name" value="SAM-dependent_MTases_sf"/>
</dbReference>
<keyword evidence="3" id="KW-0489">Methyltransferase</keyword>
<dbReference type="Gene3D" id="3.40.50.150">
    <property type="entry name" value="Vaccinia Virus protein VP39"/>
    <property type="match status" value="1"/>
</dbReference>
<sequence>MALPFDHSVPRRSFSATAVTRTVRDLHAPTKAQTRRNWLRAVASVTAHREDLSDEINAMLGEEPFEGGHNPLEDLTIGEIGVCYEALAAMSDSAGRRAAGQYFTPDDAARFMAEQSATFPEGTWMDPCCGVGNLSWHLAAVQQDPAGFVRDRLVLVDIDQTALLTAVALIGSDFLGQGDVEGLRALRDRAKRRDFLAKAALPEHDFVIVNPPYARTSALPGMQTWATREFFAYFLERVAVEAQGFIAVTPASYLSAPKFQVLRDVLDDEASGGRVYVFDNVPDTLFRGYKFGSSNTSNTNFVRAAITVCSPEDSSWQVTPIIRWRSVNRSRIFDLAPTLLADRQIGPDGEWVKLPPELAAMWKGLSAVETTLRDLVVKHETPYSLTVGMTPRYYISAAYRDLDRGSKATLHFPSEAARDQAALALNSSIPYLWWRGLDGGVTLPRRVLMSTPVPMVPLNRGPFAALVRELRETEEDSITTKLNAGRHNENVKRDPDLVSRLNEALLGVPYDLSMLYTEDMAAG</sequence>
<dbReference type="Pfam" id="PF02384">
    <property type="entry name" value="N6_Mtase"/>
    <property type="match status" value="1"/>
</dbReference>
<accession>A0ABD7M5F1</accession>
<dbReference type="InterPro" id="IPR003356">
    <property type="entry name" value="DNA_methylase_A-5"/>
</dbReference>
<dbReference type="PRINTS" id="PR00507">
    <property type="entry name" value="N12N6MTFRASE"/>
</dbReference>
<dbReference type="RefSeq" id="WP_073115791.1">
    <property type="nucleotide sequence ID" value="NZ_CABIZL010000001.1"/>
</dbReference>